<feature type="signal peptide" evidence="1">
    <location>
        <begin position="1"/>
        <end position="21"/>
    </location>
</feature>
<evidence type="ECO:0008006" key="4">
    <source>
        <dbReference type="Google" id="ProtNLM"/>
    </source>
</evidence>
<protein>
    <recommendedName>
        <fullName evidence="4">Receptor ligand binding region domain-containing protein</fullName>
    </recommendedName>
</protein>
<feature type="non-terminal residue" evidence="2">
    <location>
        <position position="146"/>
    </location>
</feature>
<gene>
    <name evidence="2" type="ORF">MAR_027549</name>
</gene>
<name>A0ABY7EY64_MYAAR</name>
<sequence length="146" mass="15872">MHDAMLTCWVLAVHAVGSILGTDNVTTIKVGVLLMTAEPEPFDLRRTGPALEIAFGVAEGAIGIKFEPVYHNYTGFCPKETVIGHLSELYYHDNVMAVLGPACSSTIPYLGLPMVTGLGDLVVRDVLNEDMYESLTILSYNVRKLS</sequence>
<reference evidence="2" key="1">
    <citation type="submission" date="2022-11" db="EMBL/GenBank/DDBJ databases">
        <title>Centuries of genome instability and evolution in soft-shell clam transmissible cancer (bioRxiv).</title>
        <authorList>
            <person name="Hart S.F.M."/>
            <person name="Yonemitsu M.A."/>
            <person name="Giersch R.M."/>
            <person name="Beal B.F."/>
            <person name="Arriagada G."/>
            <person name="Davis B.W."/>
            <person name="Ostrander E.A."/>
            <person name="Goff S.P."/>
            <person name="Metzger M.J."/>
        </authorList>
    </citation>
    <scope>NUCLEOTIDE SEQUENCE</scope>
    <source>
        <strain evidence="2">MELC-2E11</strain>
        <tissue evidence="2">Siphon/mantle</tissue>
    </source>
</reference>
<dbReference type="Gene3D" id="3.40.50.2300">
    <property type="match status" value="1"/>
</dbReference>
<dbReference type="Proteomes" id="UP001164746">
    <property type="component" value="Chromosome 8"/>
</dbReference>
<dbReference type="SUPFAM" id="SSF53822">
    <property type="entry name" value="Periplasmic binding protein-like I"/>
    <property type="match status" value="1"/>
</dbReference>
<keyword evidence="3" id="KW-1185">Reference proteome</keyword>
<evidence type="ECO:0000313" key="3">
    <source>
        <dbReference type="Proteomes" id="UP001164746"/>
    </source>
</evidence>
<dbReference type="EMBL" id="CP111019">
    <property type="protein sequence ID" value="WAR13369.1"/>
    <property type="molecule type" value="Genomic_DNA"/>
</dbReference>
<feature type="chain" id="PRO_5047037500" description="Receptor ligand binding region domain-containing protein" evidence="1">
    <location>
        <begin position="22"/>
        <end position="146"/>
    </location>
</feature>
<organism evidence="2 3">
    <name type="scientific">Mya arenaria</name>
    <name type="common">Soft-shell clam</name>
    <dbReference type="NCBI Taxonomy" id="6604"/>
    <lineage>
        <taxon>Eukaryota</taxon>
        <taxon>Metazoa</taxon>
        <taxon>Spiralia</taxon>
        <taxon>Lophotrochozoa</taxon>
        <taxon>Mollusca</taxon>
        <taxon>Bivalvia</taxon>
        <taxon>Autobranchia</taxon>
        <taxon>Heteroconchia</taxon>
        <taxon>Euheterodonta</taxon>
        <taxon>Imparidentia</taxon>
        <taxon>Neoheterodontei</taxon>
        <taxon>Myida</taxon>
        <taxon>Myoidea</taxon>
        <taxon>Myidae</taxon>
        <taxon>Mya</taxon>
    </lineage>
</organism>
<dbReference type="InterPro" id="IPR028082">
    <property type="entry name" value="Peripla_BP_I"/>
</dbReference>
<evidence type="ECO:0000256" key="1">
    <source>
        <dbReference type="SAM" id="SignalP"/>
    </source>
</evidence>
<accession>A0ABY7EY64</accession>
<evidence type="ECO:0000313" key="2">
    <source>
        <dbReference type="EMBL" id="WAR13369.1"/>
    </source>
</evidence>
<keyword evidence="1" id="KW-0732">Signal</keyword>
<proteinExistence type="predicted"/>